<proteinExistence type="predicted"/>
<feature type="region of interest" description="Disordered" evidence="1">
    <location>
        <begin position="14"/>
        <end position="60"/>
    </location>
</feature>
<protein>
    <submittedName>
        <fullName evidence="2">Uncharacterized protein</fullName>
    </submittedName>
</protein>
<name>A0AAW8Q1Q7_VIBPH</name>
<evidence type="ECO:0000313" key="2">
    <source>
        <dbReference type="EMBL" id="MDS1821564.1"/>
    </source>
</evidence>
<feature type="compositionally biased region" description="Low complexity" evidence="1">
    <location>
        <begin position="26"/>
        <end position="37"/>
    </location>
</feature>
<sequence>MKRHIDLVEYGGKYADKLPAIKAKPNESNSKNNELNSVDSQDQDNGELHEAEGITESQDS</sequence>
<reference evidence="2" key="1">
    <citation type="submission" date="2023-06" db="EMBL/GenBank/DDBJ databases">
        <title>Genomic Diversity of Vibrio spp. and Metagenomic Analysis of Pathogens in Florida Gulf Coastal Waters Following Hurricane Ian.</title>
        <authorList>
            <person name="Brumfield K.D."/>
        </authorList>
    </citation>
    <scope>NUCLEOTIDE SEQUENCE</scope>
    <source>
        <strain evidence="2">WBS2B-138</strain>
    </source>
</reference>
<evidence type="ECO:0000313" key="3">
    <source>
        <dbReference type="Proteomes" id="UP001253193"/>
    </source>
</evidence>
<dbReference type="Proteomes" id="UP001253193">
    <property type="component" value="Unassembled WGS sequence"/>
</dbReference>
<gene>
    <name evidence="2" type="ORF">QX249_12900</name>
</gene>
<accession>A0AAW8Q1Q7</accession>
<evidence type="ECO:0000256" key="1">
    <source>
        <dbReference type="SAM" id="MobiDB-lite"/>
    </source>
</evidence>
<dbReference type="EMBL" id="JAUHGG010000003">
    <property type="protein sequence ID" value="MDS1821564.1"/>
    <property type="molecule type" value="Genomic_DNA"/>
</dbReference>
<dbReference type="AlphaFoldDB" id="A0AAW8Q1Q7"/>
<comment type="caution">
    <text evidence="2">The sequence shown here is derived from an EMBL/GenBank/DDBJ whole genome shotgun (WGS) entry which is preliminary data.</text>
</comment>
<organism evidence="2 3">
    <name type="scientific">Vibrio parahaemolyticus</name>
    <dbReference type="NCBI Taxonomy" id="670"/>
    <lineage>
        <taxon>Bacteria</taxon>
        <taxon>Pseudomonadati</taxon>
        <taxon>Pseudomonadota</taxon>
        <taxon>Gammaproteobacteria</taxon>
        <taxon>Vibrionales</taxon>
        <taxon>Vibrionaceae</taxon>
        <taxon>Vibrio</taxon>
    </lineage>
</organism>